<dbReference type="EMBL" id="JBHRTA010000057">
    <property type="protein sequence ID" value="MFC3199597.1"/>
    <property type="molecule type" value="Genomic_DNA"/>
</dbReference>
<comment type="caution">
    <text evidence="1">The sequence shown here is derived from an EMBL/GenBank/DDBJ whole genome shotgun (WGS) entry which is preliminary data.</text>
</comment>
<dbReference type="RefSeq" id="WP_379025377.1">
    <property type="nucleotide sequence ID" value="NZ_JBHRTA010000057.1"/>
</dbReference>
<organism evidence="1 2">
    <name type="scientific">Parapedobacter deserti</name>
    <dbReference type="NCBI Taxonomy" id="1912957"/>
    <lineage>
        <taxon>Bacteria</taxon>
        <taxon>Pseudomonadati</taxon>
        <taxon>Bacteroidota</taxon>
        <taxon>Sphingobacteriia</taxon>
        <taxon>Sphingobacteriales</taxon>
        <taxon>Sphingobacteriaceae</taxon>
        <taxon>Parapedobacter</taxon>
    </lineage>
</organism>
<evidence type="ECO:0000313" key="1">
    <source>
        <dbReference type="EMBL" id="MFC3199597.1"/>
    </source>
</evidence>
<keyword evidence="2" id="KW-1185">Reference proteome</keyword>
<evidence type="ECO:0000313" key="2">
    <source>
        <dbReference type="Proteomes" id="UP001595526"/>
    </source>
</evidence>
<name>A0ABV7JR53_9SPHI</name>
<accession>A0ABV7JR53</accession>
<evidence type="ECO:0008006" key="3">
    <source>
        <dbReference type="Google" id="ProtNLM"/>
    </source>
</evidence>
<protein>
    <recommendedName>
        <fullName evidence="3">Transposase</fullName>
    </recommendedName>
</protein>
<reference evidence="2" key="1">
    <citation type="journal article" date="2019" name="Int. J. Syst. Evol. Microbiol.">
        <title>The Global Catalogue of Microorganisms (GCM) 10K type strain sequencing project: providing services to taxonomists for standard genome sequencing and annotation.</title>
        <authorList>
            <consortium name="The Broad Institute Genomics Platform"/>
            <consortium name="The Broad Institute Genome Sequencing Center for Infectious Disease"/>
            <person name="Wu L."/>
            <person name="Ma J."/>
        </authorList>
    </citation>
    <scope>NUCLEOTIDE SEQUENCE [LARGE SCALE GENOMIC DNA]</scope>
    <source>
        <strain evidence="2">KCTC 52416</strain>
    </source>
</reference>
<proteinExistence type="predicted"/>
<dbReference type="Proteomes" id="UP001595526">
    <property type="component" value="Unassembled WGS sequence"/>
</dbReference>
<gene>
    <name evidence="1" type="ORF">ACFOET_18415</name>
</gene>
<sequence length="70" mass="7950">MAYEASLKAKWDTQNAFDSVRREGRLEGKTEVVRNLIVKLGLTNEQAAEVAEVSIDFVKKVRAELRKKNT</sequence>